<dbReference type="RefSeq" id="WP_023786620.1">
    <property type="nucleotide sequence ID" value="NC_022997.1"/>
</dbReference>
<dbReference type="KEGG" id="hni:W911_06115"/>
<proteinExistence type="predicted"/>
<dbReference type="OrthoDB" id="8454712at2"/>
<dbReference type="HOGENOM" id="CLU_1793879_0_0_5"/>
<organism evidence="1 2">
    <name type="scientific">Hyphomicrobium nitrativorans NL23</name>
    <dbReference type="NCBI Taxonomy" id="1029756"/>
    <lineage>
        <taxon>Bacteria</taxon>
        <taxon>Pseudomonadati</taxon>
        <taxon>Pseudomonadota</taxon>
        <taxon>Alphaproteobacteria</taxon>
        <taxon>Hyphomicrobiales</taxon>
        <taxon>Hyphomicrobiaceae</taxon>
        <taxon>Hyphomicrobium</taxon>
    </lineage>
</organism>
<keyword evidence="2" id="KW-1185">Reference proteome</keyword>
<accession>V5SGN1</accession>
<dbReference type="EMBL" id="CP006912">
    <property type="protein sequence ID" value="AHB50026.1"/>
    <property type="molecule type" value="Genomic_DNA"/>
</dbReference>
<gene>
    <name evidence="1" type="ORF">W911_06115</name>
</gene>
<sequence>MTLGNITTERAWAALQDAFRRDIRRPVKYEGSDWYQITPEEQKVFGISLTSMPPVVTAYRYYEEVLGLTDTDILSPAIIAVIRQDVAHRFGMKPQILCHSEFENFAKLFGISRRTAHAWFIKHEFWCVRRGIQSYEDDDAGFFY</sequence>
<evidence type="ECO:0000313" key="1">
    <source>
        <dbReference type="EMBL" id="AHB50026.1"/>
    </source>
</evidence>
<name>V5SGN1_9HYPH</name>
<evidence type="ECO:0000313" key="2">
    <source>
        <dbReference type="Proteomes" id="UP000018542"/>
    </source>
</evidence>
<dbReference type="PATRIC" id="fig|1029756.8.peg.1279"/>
<dbReference type="AlphaFoldDB" id="V5SGN1"/>
<reference evidence="1 2" key="1">
    <citation type="journal article" date="2014" name="Genome Announc.">
        <title>Complete Genome Sequence of Hyphomicrobium nitrativorans Strain NL23, a Denitrifying Bacterium Isolated from Biofilm of a Methanol-Fed Denitrification System Treating Seawater at the Montreal Biodome.</title>
        <authorList>
            <person name="Martineau C."/>
            <person name="Villeneuve C."/>
            <person name="Mauffrey F."/>
            <person name="Villemur R."/>
        </authorList>
    </citation>
    <scope>NUCLEOTIDE SEQUENCE [LARGE SCALE GENOMIC DNA]</scope>
    <source>
        <strain evidence="1">NL23</strain>
    </source>
</reference>
<protein>
    <submittedName>
        <fullName evidence="1">Uncharacterized protein</fullName>
    </submittedName>
</protein>
<dbReference type="Proteomes" id="UP000018542">
    <property type="component" value="Chromosome"/>
</dbReference>